<dbReference type="Pfam" id="PF01408">
    <property type="entry name" value="GFO_IDH_MocA"/>
    <property type="match status" value="1"/>
</dbReference>
<dbReference type="PANTHER" id="PTHR43708:SF3">
    <property type="entry name" value="OXIDOREDUCTASE"/>
    <property type="match status" value="1"/>
</dbReference>
<organism evidence="3 4">
    <name type="scientific">Falsiroseomonas bella</name>
    <dbReference type="NCBI Taxonomy" id="2184016"/>
    <lineage>
        <taxon>Bacteria</taxon>
        <taxon>Pseudomonadati</taxon>
        <taxon>Pseudomonadota</taxon>
        <taxon>Alphaproteobacteria</taxon>
        <taxon>Acetobacterales</taxon>
        <taxon>Roseomonadaceae</taxon>
        <taxon>Falsiroseomonas</taxon>
    </lineage>
</organism>
<evidence type="ECO:0000259" key="1">
    <source>
        <dbReference type="Pfam" id="PF01408"/>
    </source>
</evidence>
<keyword evidence="4" id="KW-1185">Reference proteome</keyword>
<dbReference type="InterPro" id="IPR036291">
    <property type="entry name" value="NAD(P)-bd_dom_sf"/>
</dbReference>
<dbReference type="Gene3D" id="3.30.360.10">
    <property type="entry name" value="Dihydrodipicolinate Reductase, domain 2"/>
    <property type="match status" value="1"/>
</dbReference>
<dbReference type="Gene3D" id="3.40.50.720">
    <property type="entry name" value="NAD(P)-binding Rossmann-like Domain"/>
    <property type="match status" value="1"/>
</dbReference>
<feature type="domain" description="GFO/IDH/MocA-like oxidoreductase" evidence="2">
    <location>
        <begin position="149"/>
        <end position="281"/>
    </location>
</feature>
<evidence type="ECO:0000259" key="2">
    <source>
        <dbReference type="Pfam" id="PF22725"/>
    </source>
</evidence>
<feature type="domain" description="Gfo/Idh/MocA-like oxidoreductase N-terminal" evidence="1">
    <location>
        <begin position="12"/>
        <end position="139"/>
    </location>
</feature>
<proteinExistence type="predicted"/>
<sequence length="393" mass="41210">MSAFEALGRPLRLGFIGGAAPSMIGQVHLRAALMDRRFVVVAGALSRDAARGRAAAAEYGIAPERSHAGVAEMIAAEAAREDGIEAVAIVTPNDTHHRFALAAIAAGLDVMLDKPMTNTVAEAEEVARAAEARGVALVLTHGYSGYPMIREARALVAAGRIGAVRSVQLEYLGSGLAARVEDSPDAAKRWRLDPAHSGPSLVLGDIGTHAHHLASFVCGEPFAAVSAEVGALMPGRQVHDYAQLRFRMPSGARGAMTLCQGAAGVENHILLRVIGSEGHLEWRHAAHNELRLCPLDGPPVLLSRGQPWLSDAATHATRFRRTGHPEGLHEAFANLYSDLSELAAARRLGVPPHPLATSAPGAREGLAGLRFVAACLASDAAGGAWTELDDMTA</sequence>
<dbReference type="InterPro" id="IPR051317">
    <property type="entry name" value="Gfo/Idh/MocA_oxidoreduct"/>
</dbReference>
<dbReference type="SUPFAM" id="SSF55347">
    <property type="entry name" value="Glyceraldehyde-3-phosphate dehydrogenase-like, C-terminal domain"/>
    <property type="match status" value="1"/>
</dbReference>
<dbReference type="EMBL" id="QGNA01000004">
    <property type="protein sequence ID" value="PWS35601.1"/>
    <property type="molecule type" value="Genomic_DNA"/>
</dbReference>
<dbReference type="AlphaFoldDB" id="A0A317F8X6"/>
<dbReference type="OrthoDB" id="9815825at2"/>
<dbReference type="GO" id="GO:0000166">
    <property type="term" value="F:nucleotide binding"/>
    <property type="evidence" value="ECO:0007669"/>
    <property type="project" value="InterPro"/>
</dbReference>
<accession>A0A317F8X6</accession>
<evidence type="ECO:0000313" key="4">
    <source>
        <dbReference type="Proteomes" id="UP000245765"/>
    </source>
</evidence>
<dbReference type="PANTHER" id="PTHR43708">
    <property type="entry name" value="CONSERVED EXPRESSED OXIDOREDUCTASE (EUROFUNG)"/>
    <property type="match status" value="1"/>
</dbReference>
<dbReference type="Proteomes" id="UP000245765">
    <property type="component" value="Unassembled WGS sequence"/>
</dbReference>
<name>A0A317F8X6_9PROT</name>
<dbReference type="RefSeq" id="WP_109871967.1">
    <property type="nucleotide sequence ID" value="NZ_QGNA01000004.1"/>
</dbReference>
<evidence type="ECO:0000313" key="3">
    <source>
        <dbReference type="EMBL" id="PWS35601.1"/>
    </source>
</evidence>
<gene>
    <name evidence="3" type="ORF">DFH01_18570</name>
</gene>
<dbReference type="SUPFAM" id="SSF51735">
    <property type="entry name" value="NAD(P)-binding Rossmann-fold domains"/>
    <property type="match status" value="1"/>
</dbReference>
<comment type="caution">
    <text evidence="3">The sequence shown here is derived from an EMBL/GenBank/DDBJ whole genome shotgun (WGS) entry which is preliminary data.</text>
</comment>
<protein>
    <submittedName>
        <fullName evidence="3">Oxidoreductase</fullName>
    </submittedName>
</protein>
<dbReference type="InterPro" id="IPR000683">
    <property type="entry name" value="Gfo/Idh/MocA-like_OxRdtase_N"/>
</dbReference>
<dbReference type="InterPro" id="IPR055170">
    <property type="entry name" value="GFO_IDH_MocA-like_dom"/>
</dbReference>
<dbReference type="Pfam" id="PF22725">
    <property type="entry name" value="GFO_IDH_MocA_C3"/>
    <property type="match status" value="1"/>
</dbReference>
<reference evidence="4" key="1">
    <citation type="submission" date="2018-05" db="EMBL/GenBank/DDBJ databases">
        <authorList>
            <person name="Du Z."/>
            <person name="Wang X."/>
        </authorList>
    </citation>
    <scope>NUCLEOTIDE SEQUENCE [LARGE SCALE GENOMIC DNA]</scope>
    <source>
        <strain evidence="4">CQN31</strain>
    </source>
</reference>